<dbReference type="PROSITE" id="PS50188">
    <property type="entry name" value="B302_SPRY"/>
    <property type="match status" value="1"/>
</dbReference>
<dbReference type="AlphaFoldDB" id="A0A813NZ46"/>
<accession>A0A813NZ46</accession>
<evidence type="ECO:0000313" key="3">
    <source>
        <dbReference type="EMBL" id="CAF3525558.1"/>
    </source>
</evidence>
<reference evidence="2" key="1">
    <citation type="submission" date="2021-02" db="EMBL/GenBank/DDBJ databases">
        <authorList>
            <person name="Nowell W R."/>
        </authorList>
    </citation>
    <scope>NUCLEOTIDE SEQUENCE</scope>
</reference>
<organism evidence="2 4">
    <name type="scientific">Didymodactylos carnosus</name>
    <dbReference type="NCBI Taxonomy" id="1234261"/>
    <lineage>
        <taxon>Eukaryota</taxon>
        <taxon>Metazoa</taxon>
        <taxon>Spiralia</taxon>
        <taxon>Gnathifera</taxon>
        <taxon>Rotifera</taxon>
        <taxon>Eurotatoria</taxon>
        <taxon>Bdelloidea</taxon>
        <taxon>Philodinida</taxon>
        <taxon>Philodinidae</taxon>
        <taxon>Didymodactylos</taxon>
    </lineage>
</organism>
<dbReference type="EMBL" id="CAJNOQ010000047">
    <property type="protein sequence ID" value="CAF0746657.1"/>
    <property type="molecule type" value="Genomic_DNA"/>
</dbReference>
<dbReference type="InterPro" id="IPR013320">
    <property type="entry name" value="ConA-like_dom_sf"/>
</dbReference>
<evidence type="ECO:0000259" key="1">
    <source>
        <dbReference type="PROSITE" id="PS50188"/>
    </source>
</evidence>
<name>A0A813NZ46_9BILA</name>
<dbReference type="Gene3D" id="2.60.120.920">
    <property type="match status" value="2"/>
</dbReference>
<keyword evidence="4" id="KW-1185">Reference proteome</keyword>
<dbReference type="Proteomes" id="UP000663829">
    <property type="component" value="Unassembled WGS sequence"/>
</dbReference>
<evidence type="ECO:0000313" key="2">
    <source>
        <dbReference type="EMBL" id="CAF0746657.1"/>
    </source>
</evidence>
<dbReference type="SUPFAM" id="SSF49899">
    <property type="entry name" value="Concanavalin A-like lectins/glucanases"/>
    <property type="match status" value="1"/>
</dbReference>
<proteinExistence type="predicted"/>
<comment type="caution">
    <text evidence="2">The sequence shown here is derived from an EMBL/GenBank/DDBJ whole genome shotgun (WGS) entry which is preliminary data.</text>
</comment>
<feature type="domain" description="B30.2/SPRY" evidence="1">
    <location>
        <begin position="1"/>
        <end position="173"/>
    </location>
</feature>
<dbReference type="OrthoDB" id="258495at2759"/>
<sequence length="929" mass="106164">MDDRFRIVGDISMKTRSIIKGHKVEINYGKKNSNELGIIQLYKPLTTNLPYFLVHITKCDPDATVAVGIASSGIDSHTGVYNNSIGYHSTTGRVYSSYKLHANTLGVPYTKDDTVSLYVTYFGNHLSTTLFFLNEIPIATRYHFESEKERYLPTITFSGGRIDVSVLWPQAVDQLPSITDIPISQWIRAPMSTYNSKTTYFENPSKLEDLPVQSPISLGKLFRYFVVTQQDVSSSGKGASVGLATCSPLKPTPTCSLLKDYYTWYPKLKMNVGNTIGWGVFYDEESRDDKAEQLCLVYVMFNSVIVDALFVLQPDGGFMPVVLLQPYAKKVSIERMDTQTKEDLRRLQALYKQMLGPAVEVYEKDMRKRELIRDYFRQSEHVLIKVNNQTCTISIPKNERGIHYVQFLKPLTYERRFFFVELEQLSEHSEIIIGIASSKHSLNKLLGLLTDTIGYHSLEGKLYYNSKDVGNMKGHVCKKGDTMGIEIAVFDKDMSVALFSKNFRPVGTRFLTLQDHSEFMPTIMIESHGEPIELLAYWHTRVSVPPHFSLRNAEDWCVPEGTKIDINEKIFELPPHIGTSSCIQAPYSLHRKFNHFSIVLTDKFSENNPPPAIALCTASPFDPPPKSQFKQDYLRFWPTGDAAKYIKPGDKLGWGIIYPDETITKEEEQLVICYLTINRSVGYVRVLFQPPGGLYPVVIAPPNGNGTKNTKKPSVSHMEFIHTDPNSNSDEVAQYEDDQLSTFAPQSRRDRAVAIAVKSRIYLSIRSDTKLRQPYATYFHEGVIQSEDGTTKSVKEIVLENQKRFETKMSKYVEKALDELNEHGVHEDKWAELCSSAEQQREEDAELIKERYKKHAELDQDENPDIENLTIEKYAHVQKPKSSCKIIPKKFTSETVKRLLRQLTEEELNIFYYVQHLSIQILLQFMQHL</sequence>
<dbReference type="InterPro" id="IPR001870">
    <property type="entry name" value="B30.2/SPRY"/>
</dbReference>
<gene>
    <name evidence="2" type="ORF">GPM918_LOCUS581</name>
    <name evidence="3" type="ORF">SRO942_LOCUS582</name>
</gene>
<dbReference type="Proteomes" id="UP000681722">
    <property type="component" value="Unassembled WGS sequence"/>
</dbReference>
<protein>
    <recommendedName>
        <fullName evidence="1">B30.2/SPRY domain-containing protein</fullName>
    </recommendedName>
</protein>
<evidence type="ECO:0000313" key="4">
    <source>
        <dbReference type="Proteomes" id="UP000663829"/>
    </source>
</evidence>
<dbReference type="EMBL" id="CAJOBC010000047">
    <property type="protein sequence ID" value="CAF3525558.1"/>
    <property type="molecule type" value="Genomic_DNA"/>
</dbReference>
<dbReference type="InterPro" id="IPR043136">
    <property type="entry name" value="B30.2/SPRY_sf"/>
</dbReference>